<dbReference type="Pfam" id="PF04083">
    <property type="entry name" value="Abhydro_lipase"/>
    <property type="match status" value="2"/>
</dbReference>
<dbReference type="Gene3D" id="3.40.50.1820">
    <property type="entry name" value="alpha/beta hydrolase"/>
    <property type="match status" value="2"/>
</dbReference>
<evidence type="ECO:0000313" key="3">
    <source>
        <dbReference type="EnsemblMetazoa" id="XP_016985048.2"/>
    </source>
</evidence>
<feature type="domain" description="Partial AB-hydrolase lipase" evidence="2">
    <location>
        <begin position="45"/>
        <end position="103"/>
    </location>
</feature>
<organism evidence="3 4">
    <name type="scientific">Drosophila rhopaloa</name>
    <name type="common">Fruit fly</name>
    <dbReference type="NCBI Taxonomy" id="1041015"/>
    <lineage>
        <taxon>Eukaryota</taxon>
        <taxon>Metazoa</taxon>
        <taxon>Ecdysozoa</taxon>
        <taxon>Arthropoda</taxon>
        <taxon>Hexapoda</taxon>
        <taxon>Insecta</taxon>
        <taxon>Pterygota</taxon>
        <taxon>Neoptera</taxon>
        <taxon>Endopterygota</taxon>
        <taxon>Diptera</taxon>
        <taxon>Brachycera</taxon>
        <taxon>Muscomorpha</taxon>
        <taxon>Ephydroidea</taxon>
        <taxon>Drosophilidae</taxon>
        <taxon>Drosophila</taxon>
        <taxon>Sophophora</taxon>
    </lineage>
</organism>
<proteinExistence type="predicted"/>
<keyword evidence="4" id="KW-1185">Reference proteome</keyword>
<reference evidence="3" key="2">
    <citation type="submission" date="2025-05" db="UniProtKB">
        <authorList>
            <consortium name="EnsemblMetazoa"/>
        </authorList>
    </citation>
    <scope>IDENTIFICATION</scope>
</reference>
<evidence type="ECO:0000313" key="4">
    <source>
        <dbReference type="Proteomes" id="UP001652680"/>
    </source>
</evidence>
<dbReference type="InterPro" id="IPR029058">
    <property type="entry name" value="AB_hydrolase_fold"/>
</dbReference>
<dbReference type="GeneID" id="108048725"/>
<protein>
    <recommendedName>
        <fullName evidence="2">Partial AB-hydrolase lipase domain-containing protein</fullName>
    </recommendedName>
</protein>
<feature type="signal peptide" evidence="1">
    <location>
        <begin position="1"/>
        <end position="18"/>
    </location>
</feature>
<dbReference type="RefSeq" id="XP_016985048.2">
    <property type="nucleotide sequence ID" value="XM_017129559.2"/>
</dbReference>
<dbReference type="PANTHER" id="PTHR11005">
    <property type="entry name" value="LYSOSOMAL ACID LIPASE-RELATED"/>
    <property type="match status" value="1"/>
</dbReference>
<dbReference type="SUPFAM" id="SSF53474">
    <property type="entry name" value="alpha/beta-Hydrolases"/>
    <property type="match status" value="2"/>
</dbReference>
<reference evidence="4" key="1">
    <citation type="journal article" date="2021" name="Elife">
        <title>Highly contiguous assemblies of 101 drosophilid genomes.</title>
        <authorList>
            <person name="Kim B.Y."/>
            <person name="Wang J.R."/>
            <person name="Miller D.E."/>
            <person name="Barmina O."/>
            <person name="Delaney E."/>
            <person name="Thompson A."/>
            <person name="Comeault A.A."/>
            <person name="Peede D."/>
            <person name="D'Agostino E.R."/>
            <person name="Pelaez J."/>
            <person name="Aguilar J.M."/>
            <person name="Haji D."/>
            <person name="Matsunaga T."/>
            <person name="Armstrong E.E."/>
            <person name="Zych M."/>
            <person name="Ogawa Y."/>
            <person name="Stamenkovic-Radak M."/>
            <person name="Jelic M."/>
            <person name="Veselinovic M.S."/>
            <person name="Tanaskovic M."/>
            <person name="Eric P."/>
            <person name="Gao J.J."/>
            <person name="Katoh T.K."/>
            <person name="Toda M.J."/>
            <person name="Watabe H."/>
            <person name="Watada M."/>
            <person name="Davis J.S."/>
            <person name="Moyle L.C."/>
            <person name="Manoli G."/>
            <person name="Bertolini E."/>
            <person name="Kostal V."/>
            <person name="Hawley R.S."/>
            <person name="Takahashi A."/>
            <person name="Jones C.D."/>
            <person name="Price D.K."/>
            <person name="Whiteman N."/>
            <person name="Kopp A."/>
            <person name="Matute D.R."/>
            <person name="Petrov D.A."/>
        </authorList>
    </citation>
    <scope>NUCLEOTIDE SEQUENCE [LARGE SCALE GENOMIC DNA]</scope>
</reference>
<dbReference type="InterPro" id="IPR006693">
    <property type="entry name" value="AB_hydrolase_lipase"/>
</dbReference>
<sequence>MLIMKFVIFFVWVCIASTKPTVRLGFKNYTGHPKDYRIKSLNGVHLIAKYNYPVETHTVRTRDGYILDNFRIPSSGRCTKSTPKPVVLIQHGMTASADSFLMTGPKTGLPFMLADACYDVWLSNCRGVRYSLRHSSLKSSQDSFWSFSWHEIGMEDLSAQIDYIVSTTNQSALHFVGHSQGCTTLMVLLSMKPEYNWKVKTANLMAPAVFMQHSTAGVINKLQKIIMKMKDCSFFGQTSVLNFVVGLFCKLSSLKKFCLNLYMLSGSPSKNMNKTIIPTLLATHPAGISSRQPKHFLQVRKSGKFRPFDFGVKKNRMVYKQVLPEEYPLEKVRPMSPIHIYYSDGDKMTTTIDVLILANKLDKVVKHHIPDSTWDHTDFIFAKTVDKVINEPIIGIIDQFENLETMQLILFVPFFALLSSGKALSENNASRTKSITGIDIIASHNYPVESHTVVTKDGYILTPFRIPSSNLCTKSGVKPVVLINHGLTGSADTALLTGPKDGLPFLLADACYDVWLSNSRGTRYSRRHVKLKVWLLKFWRFSWHEIGMEDLPALINHILAITKQNGLHFVGHSQGTTTLMVLLSMKPEYNAVIKTANLMAPPVFMQHSLSLGHKLLKPVLQILPDSELLPYQRLLNPVIGSMCKLMGVKDLCTTLYLFYNGRVSKEMNRSIIPLLIATHPNGISTRQPKHYLQLKDSWRFRQYDFGFATNWIVYGRSSPPDYPLENVRPLSPIHLYYSDDDGTISPKDIPTLVSRLSNVVVHHITIPTWDHMDFIFARSVNKVINQPIMQIIKDFEDSQYG</sequence>
<dbReference type="EnsemblMetazoa" id="XM_017129559.2">
    <property type="protein sequence ID" value="XP_016985048.2"/>
    <property type="gene ID" value="LOC108048725"/>
</dbReference>
<name>A0ABM5HT60_DRORH</name>
<accession>A0ABM5HT60</accession>
<feature type="domain" description="Partial AB-hydrolase lipase" evidence="2">
    <location>
        <begin position="439"/>
        <end position="493"/>
    </location>
</feature>
<dbReference type="Proteomes" id="UP001652680">
    <property type="component" value="Unassembled WGS sequence"/>
</dbReference>
<evidence type="ECO:0000259" key="2">
    <source>
        <dbReference type="Pfam" id="PF04083"/>
    </source>
</evidence>
<keyword evidence="1" id="KW-0732">Signal</keyword>
<evidence type="ECO:0000256" key="1">
    <source>
        <dbReference type="SAM" id="SignalP"/>
    </source>
</evidence>
<feature type="chain" id="PRO_5045394009" description="Partial AB-hydrolase lipase domain-containing protein" evidence="1">
    <location>
        <begin position="19"/>
        <end position="801"/>
    </location>
</feature>